<keyword evidence="2" id="KW-1185">Reference proteome</keyword>
<evidence type="ECO:0000313" key="1">
    <source>
        <dbReference type="EMBL" id="KAG7320387.1"/>
    </source>
</evidence>
<evidence type="ECO:0000313" key="2">
    <source>
        <dbReference type="Proteomes" id="UP000824219"/>
    </source>
</evidence>
<proteinExistence type="predicted"/>
<dbReference type="EMBL" id="JAHKSW010000019">
    <property type="protein sequence ID" value="KAG7320387.1"/>
    <property type="molecule type" value="Genomic_DNA"/>
</dbReference>
<sequence>MARKGKGRTVFIVADSKPRASVSVEDEQHFTPLCPAFALSTTKKKDGSLCGITHPLGFGTRLHQKQLYSKENQFRGPSIKVLAGLKSQAISLRPSSGEISNGFHPINRFPVLTSHQ</sequence>
<comment type="caution">
    <text evidence="1">The sequence shown here is derived from an EMBL/GenBank/DDBJ whole genome shotgun (WGS) entry which is preliminary data.</text>
</comment>
<gene>
    <name evidence="1" type="ORF">KOW79_016240</name>
</gene>
<protein>
    <submittedName>
        <fullName evidence="1">Uncharacterized protein</fullName>
    </submittedName>
</protein>
<dbReference type="AlphaFoldDB" id="A0A9D3NGH6"/>
<accession>A0A9D3NGH6</accession>
<organism evidence="1 2">
    <name type="scientific">Hemibagrus wyckioides</name>
    <dbReference type="NCBI Taxonomy" id="337641"/>
    <lineage>
        <taxon>Eukaryota</taxon>
        <taxon>Metazoa</taxon>
        <taxon>Chordata</taxon>
        <taxon>Craniata</taxon>
        <taxon>Vertebrata</taxon>
        <taxon>Euteleostomi</taxon>
        <taxon>Actinopterygii</taxon>
        <taxon>Neopterygii</taxon>
        <taxon>Teleostei</taxon>
        <taxon>Ostariophysi</taxon>
        <taxon>Siluriformes</taxon>
        <taxon>Bagridae</taxon>
        <taxon>Hemibagrus</taxon>
    </lineage>
</organism>
<reference evidence="1 2" key="1">
    <citation type="submission" date="2021-06" db="EMBL/GenBank/DDBJ databases">
        <title>Chromosome-level genome assembly of the red-tail catfish (Hemibagrus wyckioides).</title>
        <authorList>
            <person name="Shao F."/>
        </authorList>
    </citation>
    <scope>NUCLEOTIDE SEQUENCE [LARGE SCALE GENOMIC DNA]</scope>
    <source>
        <strain evidence="1">EC202008001</strain>
        <tissue evidence="1">Blood</tissue>
    </source>
</reference>
<dbReference type="Proteomes" id="UP000824219">
    <property type="component" value="Linkage Group LG19"/>
</dbReference>
<name>A0A9D3NGH6_9TELE</name>